<sequence>MRTTSKRLIRRAPRSPKAVGVAVLVGLLLFSLGAFNRSRVETVMTPGESLSAEFSQAYKLVPYQSVVKLAGVQVGTVTDVERSEGRRAVVEMKLDHGTLEKLGTAPSANVRPTLVLGGTYYVELVRGGRAGATDEGATIPVDHTSVPVELDKVLSAVTPSASEAVRGTIASLDETLDRTGRRTVRDLVTSAPGTLGPAADVLDALTGTTPRTDLTGLVTGLQHTADALTRDRGRLTSIIDGLATSTAALADERAALTATIAQGPETARITQAGLADLDETLDRLRTTAEDFRPAAQTLGPLLADLDPVLVDARPVIADARVVAREARPLVEVLVPGTVRATDVLSDVRGPVLNRLTGPVTSAVLSPWHGTGTYQGGGNDHLLYEEAGYLLSHTADVFKFHDHNGAHGRLMAGIGLSTPGGVVGMSFEQYLEVLGYQLPEGPQEGANDDESPPLGLQPDQTDQNGPAGLPSGDLVPLDLPLVTGGDR</sequence>
<dbReference type="AlphaFoldDB" id="A0A417Y701"/>
<comment type="caution">
    <text evidence="3">The sequence shown here is derived from an EMBL/GenBank/DDBJ whole genome shotgun (WGS) entry which is preliminary data.</text>
</comment>
<protein>
    <submittedName>
        <fullName evidence="3">MCE family protein</fullName>
    </submittedName>
</protein>
<evidence type="ECO:0000313" key="3">
    <source>
        <dbReference type="EMBL" id="RHW28522.1"/>
    </source>
</evidence>
<dbReference type="Proteomes" id="UP000283644">
    <property type="component" value="Unassembled WGS sequence"/>
</dbReference>
<dbReference type="OrthoDB" id="5242071at2"/>
<accession>A0A417Y701</accession>
<gene>
    <name evidence="3" type="ORF">D0Z08_01205</name>
</gene>
<evidence type="ECO:0000259" key="2">
    <source>
        <dbReference type="Pfam" id="PF02470"/>
    </source>
</evidence>
<dbReference type="RefSeq" id="WP_118921853.1">
    <property type="nucleotide sequence ID" value="NZ_QXGH01000009.1"/>
</dbReference>
<reference evidence="3 4" key="1">
    <citation type="submission" date="2018-09" db="EMBL/GenBank/DDBJ databases">
        <title>Genome sequencing of Nocardioides immobilis CCTCC AB 2017083 for comparison to Nocardioides silvaticus.</title>
        <authorList>
            <person name="Li C."/>
            <person name="Wang G."/>
        </authorList>
    </citation>
    <scope>NUCLEOTIDE SEQUENCE [LARGE SCALE GENOMIC DNA]</scope>
    <source>
        <strain evidence="3 4">CCTCC AB 2017083</strain>
    </source>
</reference>
<dbReference type="Pfam" id="PF02470">
    <property type="entry name" value="MlaD"/>
    <property type="match status" value="1"/>
</dbReference>
<feature type="domain" description="Mce/MlaD" evidence="2">
    <location>
        <begin position="47"/>
        <end position="125"/>
    </location>
</feature>
<dbReference type="InterPro" id="IPR003399">
    <property type="entry name" value="Mce/MlaD"/>
</dbReference>
<dbReference type="InterPro" id="IPR052336">
    <property type="entry name" value="MlaD_Phospholipid_Transporter"/>
</dbReference>
<feature type="region of interest" description="Disordered" evidence="1">
    <location>
        <begin position="438"/>
        <end position="486"/>
    </location>
</feature>
<evidence type="ECO:0000313" key="4">
    <source>
        <dbReference type="Proteomes" id="UP000283644"/>
    </source>
</evidence>
<evidence type="ECO:0000256" key="1">
    <source>
        <dbReference type="SAM" id="MobiDB-lite"/>
    </source>
</evidence>
<proteinExistence type="predicted"/>
<organism evidence="3 4">
    <name type="scientific">Nocardioides immobilis</name>
    <dbReference type="NCBI Taxonomy" id="2049295"/>
    <lineage>
        <taxon>Bacteria</taxon>
        <taxon>Bacillati</taxon>
        <taxon>Actinomycetota</taxon>
        <taxon>Actinomycetes</taxon>
        <taxon>Propionibacteriales</taxon>
        <taxon>Nocardioidaceae</taxon>
        <taxon>Nocardioides</taxon>
    </lineage>
</organism>
<name>A0A417Y701_9ACTN</name>
<keyword evidence="4" id="KW-1185">Reference proteome</keyword>
<dbReference type="PANTHER" id="PTHR33371:SF4">
    <property type="entry name" value="INTERMEMBRANE PHOSPHOLIPID TRANSPORT SYSTEM BINDING PROTEIN MLAD"/>
    <property type="match status" value="1"/>
</dbReference>
<dbReference type="EMBL" id="QXGH01000009">
    <property type="protein sequence ID" value="RHW28522.1"/>
    <property type="molecule type" value="Genomic_DNA"/>
</dbReference>
<dbReference type="PANTHER" id="PTHR33371">
    <property type="entry name" value="INTERMEMBRANE PHOSPHOLIPID TRANSPORT SYSTEM BINDING PROTEIN MLAD-RELATED"/>
    <property type="match status" value="1"/>
</dbReference>